<name>A0A2D4GTX5_MICCO</name>
<reference evidence="2" key="2">
    <citation type="submission" date="2017-11" db="EMBL/GenBank/DDBJ databases">
        <title>Coralsnake Venomics: Analyses of Venom Gland Transcriptomes and Proteomes of Six Brazilian Taxa.</title>
        <authorList>
            <person name="Aird S.D."/>
            <person name="Jorge da Silva N."/>
            <person name="Qiu L."/>
            <person name="Villar-Briones A."/>
            <person name="Aparecida-Saddi V."/>
            <person name="Campos-Telles M.P."/>
            <person name="Grau M."/>
            <person name="Mikheyev A.S."/>
        </authorList>
    </citation>
    <scope>NUCLEOTIDE SEQUENCE</scope>
    <source>
        <tissue evidence="2">Venom_gland</tissue>
    </source>
</reference>
<dbReference type="AlphaFoldDB" id="A0A2D4GTX5"/>
<feature type="signal peptide" evidence="1">
    <location>
        <begin position="1"/>
        <end position="18"/>
    </location>
</feature>
<evidence type="ECO:0000256" key="1">
    <source>
        <dbReference type="SAM" id="SignalP"/>
    </source>
</evidence>
<keyword evidence="1" id="KW-0732">Signal</keyword>
<proteinExistence type="predicted"/>
<evidence type="ECO:0000313" key="2">
    <source>
        <dbReference type="EMBL" id="LAA63189.1"/>
    </source>
</evidence>
<dbReference type="EMBL" id="IACJ01158295">
    <property type="protein sequence ID" value="LAA63189.1"/>
    <property type="molecule type" value="Transcribed_RNA"/>
</dbReference>
<sequence length="103" mass="11096">MILGLLWLWGALFSQCSSSHLCESNSGILGGKILPRTGASSLSKDVFWKVPVIVLPRASFVQSDPTHWSSSALAMLVKDFVAYAPHISGSSQMCPGCLKAFRL</sequence>
<feature type="chain" id="PRO_5013777036" evidence="1">
    <location>
        <begin position="19"/>
        <end position="103"/>
    </location>
</feature>
<protein>
    <submittedName>
        <fullName evidence="2">Uncharacterized protein</fullName>
    </submittedName>
</protein>
<reference evidence="2" key="1">
    <citation type="submission" date="2017-07" db="EMBL/GenBank/DDBJ databases">
        <authorList>
            <person name="Mikheyev A."/>
            <person name="Grau M."/>
        </authorList>
    </citation>
    <scope>NUCLEOTIDE SEQUENCE</scope>
    <source>
        <tissue evidence="2">Venom_gland</tissue>
    </source>
</reference>
<organism evidence="2">
    <name type="scientific">Micrurus corallinus</name>
    <name type="common">Brazilian coral snake</name>
    <dbReference type="NCBI Taxonomy" id="54390"/>
    <lineage>
        <taxon>Eukaryota</taxon>
        <taxon>Metazoa</taxon>
        <taxon>Chordata</taxon>
        <taxon>Craniata</taxon>
        <taxon>Vertebrata</taxon>
        <taxon>Euteleostomi</taxon>
        <taxon>Lepidosauria</taxon>
        <taxon>Squamata</taxon>
        <taxon>Bifurcata</taxon>
        <taxon>Unidentata</taxon>
        <taxon>Episquamata</taxon>
        <taxon>Toxicofera</taxon>
        <taxon>Serpentes</taxon>
        <taxon>Colubroidea</taxon>
        <taxon>Elapidae</taxon>
        <taxon>Elapinae</taxon>
        <taxon>Micrurus</taxon>
    </lineage>
</organism>
<accession>A0A2D4GTX5</accession>